<protein>
    <submittedName>
        <fullName evidence="2">Uncharacterized protein</fullName>
    </submittedName>
</protein>
<proteinExistence type="predicted"/>
<keyword evidence="1" id="KW-1133">Transmembrane helix</keyword>
<reference evidence="2 3" key="1">
    <citation type="submission" date="2011-02" db="EMBL/GenBank/DDBJ databases">
        <title>The Genome Sequence of Sphaeroforma arctica JP610.</title>
        <authorList>
            <consortium name="The Broad Institute Genome Sequencing Platform"/>
            <person name="Russ C."/>
            <person name="Cuomo C."/>
            <person name="Young S.K."/>
            <person name="Zeng Q."/>
            <person name="Gargeya S."/>
            <person name="Alvarado L."/>
            <person name="Berlin A."/>
            <person name="Chapman S.B."/>
            <person name="Chen Z."/>
            <person name="Freedman E."/>
            <person name="Gellesch M."/>
            <person name="Goldberg J."/>
            <person name="Griggs A."/>
            <person name="Gujja S."/>
            <person name="Heilman E."/>
            <person name="Heiman D."/>
            <person name="Howarth C."/>
            <person name="Mehta T."/>
            <person name="Neiman D."/>
            <person name="Pearson M."/>
            <person name="Roberts A."/>
            <person name="Saif S."/>
            <person name="Shea T."/>
            <person name="Shenoy N."/>
            <person name="Sisk P."/>
            <person name="Stolte C."/>
            <person name="Sykes S."/>
            <person name="White J."/>
            <person name="Yandava C."/>
            <person name="Burger G."/>
            <person name="Gray M.W."/>
            <person name="Holland P.W.H."/>
            <person name="King N."/>
            <person name="Lang F.B.F."/>
            <person name="Roger A.J."/>
            <person name="Ruiz-Trillo I."/>
            <person name="Haas B."/>
            <person name="Nusbaum C."/>
            <person name="Birren B."/>
        </authorList>
    </citation>
    <scope>NUCLEOTIDE SEQUENCE [LARGE SCALE GENOMIC DNA]</scope>
    <source>
        <strain evidence="2 3">JP610</strain>
    </source>
</reference>
<keyword evidence="3" id="KW-1185">Reference proteome</keyword>
<dbReference type="Proteomes" id="UP000054560">
    <property type="component" value="Unassembled WGS sequence"/>
</dbReference>
<keyword evidence="1" id="KW-0812">Transmembrane</keyword>
<dbReference type="RefSeq" id="XP_014156954.1">
    <property type="nucleotide sequence ID" value="XM_014301479.1"/>
</dbReference>
<dbReference type="AlphaFoldDB" id="A0A0L0G1N1"/>
<gene>
    <name evidence="2" type="ORF">SARC_04670</name>
</gene>
<name>A0A0L0G1N1_9EUKA</name>
<evidence type="ECO:0000256" key="1">
    <source>
        <dbReference type="SAM" id="Phobius"/>
    </source>
</evidence>
<dbReference type="GeneID" id="25905174"/>
<organism evidence="2 3">
    <name type="scientific">Sphaeroforma arctica JP610</name>
    <dbReference type="NCBI Taxonomy" id="667725"/>
    <lineage>
        <taxon>Eukaryota</taxon>
        <taxon>Ichthyosporea</taxon>
        <taxon>Ichthyophonida</taxon>
        <taxon>Sphaeroforma</taxon>
    </lineage>
</organism>
<evidence type="ECO:0000313" key="2">
    <source>
        <dbReference type="EMBL" id="KNC83052.1"/>
    </source>
</evidence>
<feature type="transmembrane region" description="Helical" evidence="1">
    <location>
        <begin position="40"/>
        <end position="63"/>
    </location>
</feature>
<dbReference type="EMBL" id="KQ241868">
    <property type="protein sequence ID" value="KNC83052.1"/>
    <property type="molecule type" value="Genomic_DNA"/>
</dbReference>
<keyword evidence="1" id="KW-0472">Membrane</keyword>
<evidence type="ECO:0000313" key="3">
    <source>
        <dbReference type="Proteomes" id="UP000054560"/>
    </source>
</evidence>
<sequence length="101" mass="11342">MRNHLVAMISHTRRVCPVSHQTSPYRPPHPTDGALLFDDWLVLTGLIAAFVKWFLETFGVMVMRGNCIAIKVMDAAQYTTLTIANAGHRANSCLSGWCRRK</sequence>
<accession>A0A0L0G1N1</accession>